<dbReference type="InterPro" id="IPR020084">
    <property type="entry name" value="NUDIX_hydrolase_CS"/>
</dbReference>
<name>A0A212RNX8_9PROT</name>
<dbReference type="EMBL" id="FYEH01000011">
    <property type="protein sequence ID" value="SNB74241.1"/>
    <property type="molecule type" value="Genomic_DNA"/>
</dbReference>
<dbReference type="InterPro" id="IPR015797">
    <property type="entry name" value="NUDIX_hydrolase-like_dom_sf"/>
</dbReference>
<dbReference type="PRINTS" id="PR00502">
    <property type="entry name" value="NUDIXFAMILY"/>
</dbReference>
<reference evidence="5 6" key="1">
    <citation type="submission" date="2017-06" db="EMBL/GenBank/DDBJ databases">
        <authorList>
            <person name="Kim H.J."/>
            <person name="Triplett B.A."/>
        </authorList>
    </citation>
    <scope>NUCLEOTIDE SEQUENCE [LARGE SCALE GENOMIC DNA]</scope>
    <source>
        <strain evidence="5 6">B29T1</strain>
    </source>
</reference>
<keyword evidence="6" id="KW-1185">Reference proteome</keyword>
<dbReference type="PROSITE" id="PS51462">
    <property type="entry name" value="NUDIX"/>
    <property type="match status" value="1"/>
</dbReference>
<comment type="similarity">
    <text evidence="3">Belongs to the Nudix hydrolase family.</text>
</comment>
<evidence type="ECO:0000256" key="2">
    <source>
        <dbReference type="ARBA" id="ARBA00022801"/>
    </source>
</evidence>
<accession>A0A212RNX8</accession>
<evidence type="ECO:0000256" key="3">
    <source>
        <dbReference type="RuleBase" id="RU003476"/>
    </source>
</evidence>
<gene>
    <name evidence="5" type="ORF">SAMN07250955_111110</name>
</gene>
<dbReference type="Proteomes" id="UP000197065">
    <property type="component" value="Unassembled WGS sequence"/>
</dbReference>
<comment type="cofactor">
    <cofactor evidence="1">
        <name>Mg(2+)</name>
        <dbReference type="ChEBI" id="CHEBI:18420"/>
    </cofactor>
</comment>
<dbReference type="GO" id="GO:0016787">
    <property type="term" value="F:hydrolase activity"/>
    <property type="evidence" value="ECO:0007669"/>
    <property type="project" value="UniProtKB-KW"/>
</dbReference>
<dbReference type="InterPro" id="IPR020476">
    <property type="entry name" value="Nudix_hydrolase"/>
</dbReference>
<dbReference type="OrthoDB" id="9801098at2"/>
<protein>
    <submittedName>
        <fullName evidence="5">ADP-ribose pyrophosphatase YjhB, NUDIX family</fullName>
    </submittedName>
</protein>
<dbReference type="AlphaFoldDB" id="A0A212RNX8"/>
<organism evidence="5 6">
    <name type="scientific">Arboricoccus pini</name>
    <dbReference type="NCBI Taxonomy" id="1963835"/>
    <lineage>
        <taxon>Bacteria</taxon>
        <taxon>Pseudomonadati</taxon>
        <taxon>Pseudomonadota</taxon>
        <taxon>Alphaproteobacteria</taxon>
        <taxon>Geminicoccales</taxon>
        <taxon>Geminicoccaceae</taxon>
        <taxon>Arboricoccus</taxon>
    </lineage>
</organism>
<keyword evidence="2 3" id="KW-0378">Hydrolase</keyword>
<proteinExistence type="inferred from homology"/>
<feature type="domain" description="Nudix hydrolase" evidence="4">
    <location>
        <begin position="7"/>
        <end position="134"/>
    </location>
</feature>
<dbReference type="PROSITE" id="PS00893">
    <property type="entry name" value="NUDIX_BOX"/>
    <property type="match status" value="1"/>
</dbReference>
<dbReference type="InterPro" id="IPR000086">
    <property type="entry name" value="NUDIX_hydrolase_dom"/>
</dbReference>
<dbReference type="CDD" id="cd04690">
    <property type="entry name" value="NUDIX_Hydrolase"/>
    <property type="match status" value="1"/>
</dbReference>
<evidence type="ECO:0000256" key="1">
    <source>
        <dbReference type="ARBA" id="ARBA00001946"/>
    </source>
</evidence>
<dbReference type="PANTHER" id="PTHR43046">
    <property type="entry name" value="GDP-MANNOSE MANNOSYL HYDROLASE"/>
    <property type="match status" value="1"/>
</dbReference>
<dbReference type="Pfam" id="PF00293">
    <property type="entry name" value="NUDIX"/>
    <property type="match status" value="1"/>
</dbReference>
<dbReference type="Gene3D" id="3.90.79.10">
    <property type="entry name" value="Nucleoside Triphosphate Pyrophosphohydrolase"/>
    <property type="match status" value="1"/>
</dbReference>
<sequence>MHEECQMIRIAVALLLRPDGLALLVRKRGSRIFIQPGGKIEPGERPEAALRRELHEELGLAIEPSALVPLGQGQADAANEPGHRVLADMFGLISATAPRIGAEIETDLWIDPLQPPDEIEIAPLSRHVVLPQARLLRLAAP</sequence>
<dbReference type="PANTHER" id="PTHR43046:SF2">
    <property type="entry name" value="8-OXO-DGTP DIPHOSPHATASE-RELATED"/>
    <property type="match status" value="1"/>
</dbReference>
<dbReference type="SUPFAM" id="SSF55811">
    <property type="entry name" value="Nudix"/>
    <property type="match status" value="1"/>
</dbReference>
<evidence type="ECO:0000313" key="5">
    <source>
        <dbReference type="EMBL" id="SNB74241.1"/>
    </source>
</evidence>
<evidence type="ECO:0000313" key="6">
    <source>
        <dbReference type="Proteomes" id="UP000197065"/>
    </source>
</evidence>
<evidence type="ECO:0000259" key="4">
    <source>
        <dbReference type="PROSITE" id="PS51462"/>
    </source>
</evidence>